<keyword evidence="4" id="KW-1185">Reference proteome</keyword>
<evidence type="ECO:0000313" key="4">
    <source>
        <dbReference type="Proteomes" id="UP000199092"/>
    </source>
</evidence>
<dbReference type="Gene3D" id="3.20.20.100">
    <property type="entry name" value="NADP-dependent oxidoreductase domain"/>
    <property type="match status" value="1"/>
</dbReference>
<dbReference type="InterPro" id="IPR023210">
    <property type="entry name" value="NADP_OxRdtase_dom"/>
</dbReference>
<dbReference type="PANTHER" id="PTHR43364:SF5">
    <property type="entry name" value="REDUCTASE"/>
    <property type="match status" value="1"/>
</dbReference>
<accession>A0A1H1XKF3</accession>
<dbReference type="GO" id="GO:0005829">
    <property type="term" value="C:cytosol"/>
    <property type="evidence" value="ECO:0007669"/>
    <property type="project" value="TreeGrafter"/>
</dbReference>
<evidence type="ECO:0000259" key="2">
    <source>
        <dbReference type="Pfam" id="PF00248"/>
    </source>
</evidence>
<keyword evidence="1" id="KW-0560">Oxidoreductase</keyword>
<dbReference type="PANTHER" id="PTHR43364">
    <property type="entry name" value="NADH-SPECIFIC METHYLGLYOXAL REDUCTASE-RELATED"/>
    <property type="match status" value="1"/>
</dbReference>
<feature type="domain" description="NADP-dependent oxidoreductase" evidence="2">
    <location>
        <begin position="15"/>
        <end position="314"/>
    </location>
</feature>
<dbReference type="OrthoDB" id="3664926at2"/>
<dbReference type="AlphaFoldDB" id="A0A1H1XKF3"/>
<dbReference type="STRING" id="546871.SAMN04488543_3025"/>
<sequence length="334" mass="36532">MEYAKLGRSNMTVSKICLGTMHFGPKATEEESHAILDRALELGITFVDTANVYGGEAGRGRSEEIIGRWFASRPGARDEVVLATKVYHAMGDLGIAREEAGFSAYKVRKHLADSLRRLQTDRVDLYQVHHIDERVSAEELWGTYERVVADGSVLYAGSSNYSGWGLARAQMQAWQRGFVGFVSEQTQYNLLSRVPEMEVLPAAEAFGIGVIVYMPLAGGLLTGKTASFDGSRTQQVEAEYGISLGPENRQFADFTALCRELGEPEHVVATAWVLQHPAVTSAIVGVRTVAQLDGLDRAASLELDAAAMGRLDDLFDINRGRRIGRGRSPAAHAW</sequence>
<dbReference type="Proteomes" id="UP000199092">
    <property type="component" value="Chromosome I"/>
</dbReference>
<evidence type="ECO:0000256" key="1">
    <source>
        <dbReference type="ARBA" id="ARBA00023002"/>
    </source>
</evidence>
<dbReference type="InterPro" id="IPR050523">
    <property type="entry name" value="AKR_Detox_Biosynth"/>
</dbReference>
<dbReference type="GO" id="GO:0016491">
    <property type="term" value="F:oxidoreductase activity"/>
    <property type="evidence" value="ECO:0007669"/>
    <property type="project" value="UniProtKB-KW"/>
</dbReference>
<dbReference type="EMBL" id="LT629749">
    <property type="protein sequence ID" value="SDT09718.1"/>
    <property type="molecule type" value="Genomic_DNA"/>
</dbReference>
<dbReference type="RefSeq" id="WP_091413881.1">
    <property type="nucleotide sequence ID" value="NZ_LT629749.1"/>
</dbReference>
<name>A0A1H1XKF3_9ACTN</name>
<gene>
    <name evidence="3" type="ORF">SAMN04488543_3025</name>
</gene>
<dbReference type="SUPFAM" id="SSF51430">
    <property type="entry name" value="NAD(P)-linked oxidoreductase"/>
    <property type="match status" value="1"/>
</dbReference>
<organism evidence="3 4">
    <name type="scientific">Friedmanniella luteola</name>
    <dbReference type="NCBI Taxonomy" id="546871"/>
    <lineage>
        <taxon>Bacteria</taxon>
        <taxon>Bacillati</taxon>
        <taxon>Actinomycetota</taxon>
        <taxon>Actinomycetes</taxon>
        <taxon>Propionibacteriales</taxon>
        <taxon>Nocardioidaceae</taxon>
        <taxon>Friedmanniella</taxon>
    </lineage>
</organism>
<protein>
    <submittedName>
        <fullName evidence="3">Predicted oxidoreductase</fullName>
    </submittedName>
</protein>
<reference evidence="3 4" key="1">
    <citation type="submission" date="2016-10" db="EMBL/GenBank/DDBJ databases">
        <authorList>
            <person name="de Groot N.N."/>
        </authorList>
    </citation>
    <scope>NUCLEOTIDE SEQUENCE [LARGE SCALE GENOMIC DNA]</scope>
    <source>
        <strain evidence="3 4">DSM 21741</strain>
    </source>
</reference>
<evidence type="ECO:0000313" key="3">
    <source>
        <dbReference type="EMBL" id="SDT09718.1"/>
    </source>
</evidence>
<dbReference type="FunFam" id="3.20.20.100:FF:000004">
    <property type="entry name" value="Oxidoreductase, aldo/keto reductase"/>
    <property type="match status" value="1"/>
</dbReference>
<proteinExistence type="predicted"/>
<dbReference type="InterPro" id="IPR036812">
    <property type="entry name" value="NAD(P)_OxRdtase_dom_sf"/>
</dbReference>
<dbReference type="Pfam" id="PF00248">
    <property type="entry name" value="Aldo_ket_red"/>
    <property type="match status" value="1"/>
</dbReference>